<dbReference type="EMBL" id="JAQJAE010000001">
    <property type="protein sequence ID" value="KAJ5616397.1"/>
    <property type="molecule type" value="Genomic_DNA"/>
</dbReference>
<proteinExistence type="predicted"/>
<keyword evidence="2 3" id="KW-0342">GTP-binding</keyword>
<keyword evidence="4" id="KW-0460">Magnesium</keyword>
<evidence type="ECO:0000256" key="3">
    <source>
        <dbReference type="PIRSR" id="PIRSR606689-1"/>
    </source>
</evidence>
<name>A0AAD6H894_9EURO</name>
<reference evidence="5" key="2">
    <citation type="submission" date="2023-01" db="EMBL/GenBank/DDBJ databases">
        <authorList>
            <person name="Petersen C."/>
        </authorList>
    </citation>
    <scope>NUCLEOTIDE SEQUENCE</scope>
    <source>
        <strain evidence="5">IBT 12815</strain>
    </source>
</reference>
<protein>
    <submittedName>
        <fullName evidence="5">Uncharacterized protein</fullName>
    </submittedName>
</protein>
<dbReference type="RefSeq" id="XP_056757564.1">
    <property type="nucleotide sequence ID" value="XM_056892569.1"/>
</dbReference>
<dbReference type="InterPro" id="IPR024156">
    <property type="entry name" value="Small_GTPase_ARF"/>
</dbReference>
<keyword evidence="1 3" id="KW-0547">Nucleotide-binding</keyword>
<dbReference type="GO" id="GO:0046872">
    <property type="term" value="F:metal ion binding"/>
    <property type="evidence" value="ECO:0007669"/>
    <property type="project" value="UniProtKB-KW"/>
</dbReference>
<dbReference type="PROSITE" id="PS51417">
    <property type="entry name" value="ARF"/>
    <property type="match status" value="1"/>
</dbReference>
<accession>A0AAD6H894</accession>
<dbReference type="Proteomes" id="UP001213799">
    <property type="component" value="Unassembled WGS sequence"/>
</dbReference>
<feature type="binding site" evidence="3">
    <location>
        <begin position="29"/>
        <end position="36"/>
    </location>
    <ligand>
        <name>GTP</name>
        <dbReference type="ChEBI" id="CHEBI:37565"/>
    </ligand>
</feature>
<dbReference type="SMART" id="SM00177">
    <property type="entry name" value="ARF"/>
    <property type="match status" value="1"/>
</dbReference>
<sequence length="737" mass="84258">MAGLMSSAGAYMRRLWKNESPSVRVCLFGSGGAGKTTLLYRLIEGRQVTTVPTIGFNLENLHVPSEGVDFEIWEWAGGCSSLPLSVFEHVVHSEVICLFIIDASDQYDYVKYDLDHVINRTEEAKHFAVIFNHKVQNSQVDATALKKMVNDRIRSRQGSGLYGPTCAVYDDLDRFNAATGEQLDILLSRLIHVAKTNKPHLREEPATKVVLPNSSIPKPSKQELLRRIEDRSKESVHQLPPDQFVKQMIAGTLSTWDHMCHLRAGFLCLMESIMEEDVVFAAAELFLRRLDAMLRASPGKFRNTFHRTLTIFWMHQIHVQMLVARQKTGVLPSYNSFTEFLRQCPELMDGQGWDQYWTKEILFGHEAREAWVLPDLKSLARYTPSSQPNKPKKKAQAPRTNIQIYQRFAYGIVKTVKSTDQRRATIINDTLPIIQSYLTQLRAQSQSIGSNEPYSLTQAYFWIQMMHVAVASIPPAVSVDITKLSFESFGTLFPDLVGAEDLWTEYYTPQQWNSVEARMRTVLPRKKNLPNFFPPPSQAQMDKAIASRLDEKYAGPDEITYFMDGRPSAEELFLRVRWAVKSTTVTDGKHDEYDGTMDSHAALLRYVFNRLILTDSTSTSGKLVSQAVWEEMSFLHRKGQYTCAVFWARMILAAFARTDAAFRKNVDGYRGMVEETEMEAAETRLFSHFLSASMELCWERLWATYYSDEMWKSKDAAVGYVLPDKRPLPAYIEERLN</sequence>
<evidence type="ECO:0000313" key="6">
    <source>
        <dbReference type="Proteomes" id="UP001213799"/>
    </source>
</evidence>
<reference evidence="5" key="1">
    <citation type="journal article" date="2023" name="IMA Fungus">
        <title>Comparative genomic study of the Penicillium genus elucidates a diverse pangenome and 15 lateral gene transfer events.</title>
        <authorList>
            <person name="Petersen C."/>
            <person name="Sorensen T."/>
            <person name="Nielsen M.R."/>
            <person name="Sondergaard T.E."/>
            <person name="Sorensen J.L."/>
            <person name="Fitzpatrick D.A."/>
            <person name="Frisvad J.C."/>
            <person name="Nielsen K.L."/>
        </authorList>
    </citation>
    <scope>NUCLEOTIDE SEQUENCE</scope>
    <source>
        <strain evidence="5">IBT 12815</strain>
    </source>
</reference>
<dbReference type="SUPFAM" id="SSF52540">
    <property type="entry name" value="P-loop containing nucleoside triphosphate hydrolases"/>
    <property type="match status" value="1"/>
</dbReference>
<dbReference type="AlphaFoldDB" id="A0AAD6H894"/>
<dbReference type="GO" id="GO:0003924">
    <property type="term" value="F:GTPase activity"/>
    <property type="evidence" value="ECO:0007669"/>
    <property type="project" value="InterPro"/>
</dbReference>
<keyword evidence="4" id="KW-0479">Metal-binding</keyword>
<feature type="binding site" evidence="3">
    <location>
        <position position="78"/>
    </location>
    <ligand>
        <name>GTP</name>
        <dbReference type="ChEBI" id="CHEBI:37565"/>
    </ligand>
</feature>
<keyword evidence="6" id="KW-1185">Reference proteome</keyword>
<dbReference type="InterPro" id="IPR006689">
    <property type="entry name" value="Small_GTPase_ARF/SAR"/>
</dbReference>
<evidence type="ECO:0000256" key="4">
    <source>
        <dbReference type="PIRSR" id="PIRSR606689-2"/>
    </source>
</evidence>
<dbReference type="GO" id="GO:0005525">
    <property type="term" value="F:GTP binding"/>
    <property type="evidence" value="ECO:0007669"/>
    <property type="project" value="UniProtKB-KW"/>
</dbReference>
<dbReference type="Gene3D" id="3.40.50.300">
    <property type="entry name" value="P-loop containing nucleotide triphosphate hydrolases"/>
    <property type="match status" value="1"/>
</dbReference>
<evidence type="ECO:0000256" key="1">
    <source>
        <dbReference type="ARBA" id="ARBA00022741"/>
    </source>
</evidence>
<dbReference type="PANTHER" id="PTHR11711">
    <property type="entry name" value="ADP RIBOSYLATION FACTOR-RELATED"/>
    <property type="match status" value="1"/>
</dbReference>
<evidence type="ECO:0000313" key="5">
    <source>
        <dbReference type="EMBL" id="KAJ5616397.1"/>
    </source>
</evidence>
<organism evidence="5 6">
    <name type="scientific">Penicillium hordei</name>
    <dbReference type="NCBI Taxonomy" id="40994"/>
    <lineage>
        <taxon>Eukaryota</taxon>
        <taxon>Fungi</taxon>
        <taxon>Dikarya</taxon>
        <taxon>Ascomycota</taxon>
        <taxon>Pezizomycotina</taxon>
        <taxon>Eurotiomycetes</taxon>
        <taxon>Eurotiomycetidae</taxon>
        <taxon>Eurotiales</taxon>
        <taxon>Aspergillaceae</taxon>
        <taxon>Penicillium</taxon>
    </lineage>
</organism>
<gene>
    <name evidence="5" type="ORF">N7537_001511</name>
</gene>
<dbReference type="InterPro" id="IPR027417">
    <property type="entry name" value="P-loop_NTPase"/>
</dbReference>
<feature type="binding site" evidence="4">
    <location>
        <position position="36"/>
    </location>
    <ligand>
        <name>Mg(2+)</name>
        <dbReference type="ChEBI" id="CHEBI:18420"/>
    </ligand>
</feature>
<dbReference type="GeneID" id="81582811"/>
<comment type="caution">
    <text evidence="5">The sequence shown here is derived from an EMBL/GenBank/DDBJ whole genome shotgun (WGS) entry which is preliminary data.</text>
</comment>
<evidence type="ECO:0000256" key="2">
    <source>
        <dbReference type="ARBA" id="ARBA00023134"/>
    </source>
</evidence>
<dbReference type="Pfam" id="PF00025">
    <property type="entry name" value="Arf"/>
    <property type="match status" value="1"/>
</dbReference>
<feature type="binding site" evidence="4">
    <location>
        <position position="53"/>
    </location>
    <ligand>
        <name>Mg(2+)</name>
        <dbReference type="ChEBI" id="CHEBI:18420"/>
    </ligand>
</feature>